<proteinExistence type="predicted"/>
<dbReference type="GeneTree" id="ENSGT01030000240343"/>
<protein>
    <submittedName>
        <fullName evidence="3">Uncharacterized protein</fullName>
    </submittedName>
</protein>
<keyword evidence="2" id="KW-0472">Membrane</keyword>
<dbReference type="Ensembl" id="ENSACIT00000018321.1">
    <property type="protein sequence ID" value="ENSACIP00000017836.1"/>
    <property type="gene ID" value="ENSACIG00000013912.1"/>
</dbReference>
<feature type="compositionally biased region" description="Polar residues" evidence="1">
    <location>
        <begin position="7"/>
        <end position="30"/>
    </location>
</feature>
<feature type="transmembrane region" description="Helical" evidence="2">
    <location>
        <begin position="91"/>
        <end position="114"/>
    </location>
</feature>
<keyword evidence="2" id="KW-0812">Transmembrane</keyword>
<dbReference type="AlphaFoldDB" id="A0A3Q0S497"/>
<evidence type="ECO:0000313" key="4">
    <source>
        <dbReference type="Proteomes" id="UP000261340"/>
    </source>
</evidence>
<accession>A0A3Q0S497</accession>
<feature type="region of interest" description="Disordered" evidence="1">
    <location>
        <begin position="1"/>
        <end position="51"/>
    </location>
</feature>
<dbReference type="Proteomes" id="UP000261340">
    <property type="component" value="Unplaced"/>
</dbReference>
<reference evidence="3" key="2">
    <citation type="submission" date="2025-09" db="UniProtKB">
        <authorList>
            <consortium name="Ensembl"/>
        </authorList>
    </citation>
    <scope>IDENTIFICATION</scope>
</reference>
<sequence>MRLWCSNRPNNSNKKPQNKTARQQTQTEDTLPSRCQWPSHKTPGKGQGHGLINSQSIRLIDNSVGCSQSNHSSALEHRKDRKDINGEKCSFLAVIYFLLLILNNKFLLCFYVVFSYTFHDI</sequence>
<evidence type="ECO:0000256" key="2">
    <source>
        <dbReference type="SAM" id="Phobius"/>
    </source>
</evidence>
<keyword evidence="2" id="KW-1133">Transmembrane helix</keyword>
<keyword evidence="4" id="KW-1185">Reference proteome</keyword>
<name>A0A3Q0S497_AMPCI</name>
<organism evidence="3 4">
    <name type="scientific">Amphilophus citrinellus</name>
    <name type="common">Midas cichlid</name>
    <name type="synonym">Cichlasoma citrinellum</name>
    <dbReference type="NCBI Taxonomy" id="61819"/>
    <lineage>
        <taxon>Eukaryota</taxon>
        <taxon>Metazoa</taxon>
        <taxon>Chordata</taxon>
        <taxon>Craniata</taxon>
        <taxon>Vertebrata</taxon>
        <taxon>Euteleostomi</taxon>
        <taxon>Actinopterygii</taxon>
        <taxon>Neopterygii</taxon>
        <taxon>Teleostei</taxon>
        <taxon>Neoteleostei</taxon>
        <taxon>Acanthomorphata</taxon>
        <taxon>Ovalentaria</taxon>
        <taxon>Cichlomorphae</taxon>
        <taxon>Cichliformes</taxon>
        <taxon>Cichlidae</taxon>
        <taxon>New World cichlids</taxon>
        <taxon>Cichlasomatinae</taxon>
        <taxon>Heroini</taxon>
        <taxon>Amphilophus</taxon>
    </lineage>
</organism>
<evidence type="ECO:0000256" key="1">
    <source>
        <dbReference type="SAM" id="MobiDB-lite"/>
    </source>
</evidence>
<reference evidence="3" key="1">
    <citation type="submission" date="2025-08" db="UniProtKB">
        <authorList>
            <consortium name="Ensembl"/>
        </authorList>
    </citation>
    <scope>IDENTIFICATION</scope>
</reference>
<evidence type="ECO:0000313" key="3">
    <source>
        <dbReference type="Ensembl" id="ENSACIP00000017836.1"/>
    </source>
</evidence>